<dbReference type="InterPro" id="IPR036271">
    <property type="entry name" value="Tet_transcr_reg_TetR-rel_C_sf"/>
</dbReference>
<name>A0A1I7MJV2_9MICC</name>
<protein>
    <submittedName>
        <fullName evidence="7">Transcriptional regulator, TetR family</fullName>
    </submittedName>
</protein>
<dbReference type="PANTHER" id="PTHR30055:SF148">
    <property type="entry name" value="TETR-FAMILY TRANSCRIPTIONAL REGULATOR"/>
    <property type="match status" value="1"/>
</dbReference>
<evidence type="ECO:0000256" key="2">
    <source>
        <dbReference type="ARBA" id="ARBA00023125"/>
    </source>
</evidence>
<keyword evidence="2 4" id="KW-0238">DNA-binding</keyword>
<dbReference type="PANTHER" id="PTHR30055">
    <property type="entry name" value="HTH-TYPE TRANSCRIPTIONAL REGULATOR RUTR"/>
    <property type="match status" value="1"/>
</dbReference>
<keyword evidence="1" id="KW-0805">Transcription regulation</keyword>
<keyword evidence="8" id="KW-1185">Reference proteome</keyword>
<sequence>MSAEQSPDPAEEPARRGRPRSEASRLKVLTAAARLMVEGGFEHLTVEGIAAEAGVAKQTVYRWWGSKADVVVETIADGHLPTPVEGPEDTGDLRADVRAWLEEIFGAVELGDTSRLVRALLAALASASETAAAINAALIEPIQEGLRERFVLEAQRRPGALPSDPGFLADTVGASVLLHIMLGDPLEQQWMQQLLDLVAPAGSRLD</sequence>
<dbReference type="Pfam" id="PF00440">
    <property type="entry name" value="TetR_N"/>
    <property type="match status" value="1"/>
</dbReference>
<dbReference type="SUPFAM" id="SSF48498">
    <property type="entry name" value="Tetracyclin repressor-like, C-terminal domain"/>
    <property type="match status" value="1"/>
</dbReference>
<evidence type="ECO:0000256" key="4">
    <source>
        <dbReference type="PROSITE-ProRule" id="PRU00335"/>
    </source>
</evidence>
<dbReference type="InterPro" id="IPR009057">
    <property type="entry name" value="Homeodomain-like_sf"/>
</dbReference>
<organism evidence="7 8">
    <name type="scientific">Micrococcus terreus</name>
    <dbReference type="NCBI Taxonomy" id="574650"/>
    <lineage>
        <taxon>Bacteria</taxon>
        <taxon>Bacillati</taxon>
        <taxon>Actinomycetota</taxon>
        <taxon>Actinomycetes</taxon>
        <taxon>Micrococcales</taxon>
        <taxon>Micrococcaceae</taxon>
        <taxon>Micrococcus</taxon>
    </lineage>
</organism>
<reference evidence="7 8" key="1">
    <citation type="submission" date="2016-10" db="EMBL/GenBank/DDBJ databases">
        <authorList>
            <person name="de Groot N.N."/>
        </authorList>
    </citation>
    <scope>NUCLEOTIDE SEQUENCE [LARGE SCALE GENOMIC DNA]</scope>
    <source>
        <strain evidence="7 8">CGMCC 1.7054</strain>
    </source>
</reference>
<evidence type="ECO:0000256" key="3">
    <source>
        <dbReference type="ARBA" id="ARBA00023163"/>
    </source>
</evidence>
<dbReference type="Proteomes" id="UP000198881">
    <property type="component" value="Unassembled WGS sequence"/>
</dbReference>
<feature type="compositionally biased region" description="Basic and acidic residues" evidence="5">
    <location>
        <begin position="12"/>
        <end position="23"/>
    </location>
</feature>
<evidence type="ECO:0000313" key="7">
    <source>
        <dbReference type="EMBL" id="SFV22119.1"/>
    </source>
</evidence>
<feature type="domain" description="HTH tetR-type" evidence="6">
    <location>
        <begin position="22"/>
        <end position="82"/>
    </location>
</feature>
<dbReference type="Gene3D" id="1.10.357.10">
    <property type="entry name" value="Tetracycline Repressor, domain 2"/>
    <property type="match status" value="1"/>
</dbReference>
<dbReference type="SUPFAM" id="SSF46689">
    <property type="entry name" value="Homeodomain-like"/>
    <property type="match status" value="1"/>
</dbReference>
<feature type="region of interest" description="Disordered" evidence="5">
    <location>
        <begin position="1"/>
        <end position="23"/>
    </location>
</feature>
<keyword evidence="3" id="KW-0804">Transcription</keyword>
<evidence type="ECO:0000256" key="5">
    <source>
        <dbReference type="SAM" id="MobiDB-lite"/>
    </source>
</evidence>
<gene>
    <name evidence="7" type="ORF">SAMN04487966_103213</name>
</gene>
<dbReference type="EMBL" id="FPCG01000003">
    <property type="protein sequence ID" value="SFV22119.1"/>
    <property type="molecule type" value="Genomic_DNA"/>
</dbReference>
<dbReference type="PROSITE" id="PS50977">
    <property type="entry name" value="HTH_TETR_2"/>
    <property type="match status" value="1"/>
</dbReference>
<evidence type="ECO:0000313" key="8">
    <source>
        <dbReference type="Proteomes" id="UP000198881"/>
    </source>
</evidence>
<dbReference type="InterPro" id="IPR001647">
    <property type="entry name" value="HTH_TetR"/>
</dbReference>
<feature type="DNA-binding region" description="H-T-H motif" evidence="4">
    <location>
        <begin position="45"/>
        <end position="64"/>
    </location>
</feature>
<dbReference type="AlphaFoldDB" id="A0A1I7MJV2"/>
<dbReference type="GO" id="GO:0000976">
    <property type="term" value="F:transcription cis-regulatory region binding"/>
    <property type="evidence" value="ECO:0007669"/>
    <property type="project" value="TreeGrafter"/>
</dbReference>
<evidence type="ECO:0000256" key="1">
    <source>
        <dbReference type="ARBA" id="ARBA00023015"/>
    </source>
</evidence>
<dbReference type="Gene3D" id="1.10.10.60">
    <property type="entry name" value="Homeodomain-like"/>
    <property type="match status" value="1"/>
</dbReference>
<dbReference type="STRING" id="574650.SAMN04487966_103213"/>
<dbReference type="InterPro" id="IPR050109">
    <property type="entry name" value="HTH-type_TetR-like_transc_reg"/>
</dbReference>
<dbReference type="GO" id="GO:0003700">
    <property type="term" value="F:DNA-binding transcription factor activity"/>
    <property type="evidence" value="ECO:0007669"/>
    <property type="project" value="TreeGrafter"/>
</dbReference>
<dbReference type="RefSeq" id="WP_218154312.1">
    <property type="nucleotide sequence ID" value="NZ_FPCG01000003.1"/>
</dbReference>
<dbReference type="Pfam" id="PF16859">
    <property type="entry name" value="TetR_C_11"/>
    <property type="match status" value="1"/>
</dbReference>
<proteinExistence type="predicted"/>
<accession>A0A1I7MJV2</accession>
<dbReference type="PRINTS" id="PR00455">
    <property type="entry name" value="HTHTETR"/>
</dbReference>
<dbReference type="InterPro" id="IPR011075">
    <property type="entry name" value="TetR_C"/>
</dbReference>
<evidence type="ECO:0000259" key="6">
    <source>
        <dbReference type="PROSITE" id="PS50977"/>
    </source>
</evidence>